<evidence type="ECO:0000256" key="5">
    <source>
        <dbReference type="ARBA" id="ARBA00022759"/>
    </source>
</evidence>
<comment type="catalytic activity">
    <reaction evidence="12 14">
        <text>Endonucleolytic cleavage at a junction such as a reciprocal single-stranded crossover between two homologous DNA duplexes (Holliday junction).</text>
        <dbReference type="EC" id="3.1.21.10"/>
    </reaction>
</comment>
<evidence type="ECO:0000313" key="15">
    <source>
        <dbReference type="EMBL" id="ACZ19156.1"/>
    </source>
</evidence>
<feature type="active site" evidence="14">
    <location>
        <position position="144"/>
    </location>
</feature>
<dbReference type="Pfam" id="PF02075">
    <property type="entry name" value="RuvC"/>
    <property type="match status" value="1"/>
</dbReference>
<dbReference type="CDD" id="cd16962">
    <property type="entry name" value="RuvC"/>
    <property type="match status" value="1"/>
</dbReference>
<comment type="subcellular location">
    <subcellularLocation>
        <location evidence="14">Cytoplasm</location>
    </subcellularLocation>
</comment>
<dbReference type="PRINTS" id="PR00696">
    <property type="entry name" value="RSOLVASERUVC"/>
</dbReference>
<keyword evidence="2 14" id="KW-0963">Cytoplasm</keyword>
<evidence type="ECO:0000256" key="10">
    <source>
        <dbReference type="ARBA" id="ARBA00023172"/>
    </source>
</evidence>
<keyword evidence="4 14" id="KW-0479">Metal-binding</keyword>
<dbReference type="HAMAP" id="MF_00034">
    <property type="entry name" value="RuvC"/>
    <property type="match status" value="1"/>
</dbReference>
<dbReference type="EC" id="3.1.21.10" evidence="14"/>
<dbReference type="InterPro" id="IPR036397">
    <property type="entry name" value="RNaseH_sf"/>
</dbReference>
<protein>
    <recommendedName>
        <fullName evidence="14">Crossover junction endodeoxyribonuclease RuvC</fullName>
        <ecNumber evidence="14">3.1.21.10</ecNumber>
    </recommendedName>
    <alternativeName>
        <fullName evidence="14">Holliday junction nuclease RuvC</fullName>
    </alternativeName>
    <alternativeName>
        <fullName evidence="14">Holliday junction resolvase RuvC</fullName>
    </alternativeName>
</protein>
<accession>D1BA53</accession>
<keyword evidence="8 14" id="KW-0460">Magnesium</keyword>
<dbReference type="RefSeq" id="WP_012869671.1">
    <property type="nucleotide sequence ID" value="NC_013522.1"/>
</dbReference>
<evidence type="ECO:0000256" key="11">
    <source>
        <dbReference type="ARBA" id="ARBA00023204"/>
    </source>
</evidence>
<keyword evidence="16" id="KW-1185">Reference proteome</keyword>
<dbReference type="Gene3D" id="3.30.420.10">
    <property type="entry name" value="Ribonuclease H-like superfamily/Ribonuclease H"/>
    <property type="match status" value="1"/>
</dbReference>
<feature type="binding site" evidence="14">
    <location>
        <position position="11"/>
    </location>
    <ligand>
        <name>Mg(2+)</name>
        <dbReference type="ChEBI" id="CHEBI:18420"/>
        <label>1</label>
    </ligand>
</feature>
<evidence type="ECO:0000256" key="3">
    <source>
        <dbReference type="ARBA" id="ARBA00022722"/>
    </source>
</evidence>
<dbReference type="EMBL" id="CP001818">
    <property type="protein sequence ID" value="ACZ19156.1"/>
    <property type="molecule type" value="Genomic_DNA"/>
</dbReference>
<comment type="function">
    <text evidence="14">The RuvA-RuvB-RuvC complex processes Holliday junction (HJ) DNA during genetic recombination and DNA repair. Endonuclease that resolves HJ intermediates. Cleaves cruciform DNA by making single-stranded nicks across the HJ at symmetrical positions within the homologous arms, yielding a 5'-phosphate and a 3'-hydroxyl group; requires a central core of homology in the junction. The consensus cleavage sequence is 5'-(A/T)TT(C/G)-3'. Cleavage occurs on the 3'-side of the TT dinucleotide at the point of strand exchange. HJ branch migration catalyzed by RuvA-RuvB allows RuvC to scan DNA until it finds its consensus sequence, where it cleaves and resolves the cruciform DNA.</text>
</comment>
<dbReference type="SUPFAM" id="SSF53098">
    <property type="entry name" value="Ribonuclease H-like"/>
    <property type="match status" value="1"/>
</dbReference>
<proteinExistence type="inferred from homology"/>
<dbReference type="GO" id="GO:0005737">
    <property type="term" value="C:cytoplasm"/>
    <property type="evidence" value="ECO:0007669"/>
    <property type="project" value="UniProtKB-SubCell"/>
</dbReference>
<dbReference type="Proteomes" id="UP000002030">
    <property type="component" value="Chromosome"/>
</dbReference>
<feature type="binding site" evidence="14">
    <location>
        <position position="144"/>
    </location>
    <ligand>
        <name>Mg(2+)</name>
        <dbReference type="ChEBI" id="CHEBI:18420"/>
        <label>1</label>
    </ligand>
</feature>
<dbReference type="PANTHER" id="PTHR30194:SF3">
    <property type="entry name" value="CROSSOVER JUNCTION ENDODEOXYRIBONUCLEASE RUVC"/>
    <property type="match status" value="1"/>
</dbReference>
<dbReference type="GO" id="GO:0006310">
    <property type="term" value="P:DNA recombination"/>
    <property type="evidence" value="ECO:0007669"/>
    <property type="project" value="UniProtKB-UniRule"/>
</dbReference>
<dbReference type="AlphaFoldDB" id="D1BA53"/>
<dbReference type="GO" id="GO:0006281">
    <property type="term" value="P:DNA repair"/>
    <property type="evidence" value="ECO:0007669"/>
    <property type="project" value="UniProtKB-UniRule"/>
</dbReference>
<comment type="similarity">
    <text evidence="1 14">Belongs to the RuvC family.</text>
</comment>
<evidence type="ECO:0000256" key="1">
    <source>
        <dbReference type="ARBA" id="ARBA00009518"/>
    </source>
</evidence>
<keyword evidence="7 14" id="KW-0378">Hydrolase</keyword>
<dbReference type="InterPro" id="IPR012337">
    <property type="entry name" value="RNaseH-like_sf"/>
</dbReference>
<dbReference type="PROSITE" id="PS01321">
    <property type="entry name" value="RUVC"/>
    <property type="match status" value="1"/>
</dbReference>
<evidence type="ECO:0000256" key="9">
    <source>
        <dbReference type="ARBA" id="ARBA00023125"/>
    </source>
</evidence>
<evidence type="ECO:0000256" key="13">
    <source>
        <dbReference type="ARBA" id="ARBA00065075"/>
    </source>
</evidence>
<keyword evidence="6 14" id="KW-0227">DNA damage</keyword>
<evidence type="ECO:0000256" key="14">
    <source>
        <dbReference type="HAMAP-Rule" id="MF_00034"/>
    </source>
</evidence>
<keyword evidence="3 14" id="KW-0540">Nuclease</keyword>
<dbReference type="STRING" id="525903.Taci_0924"/>
<dbReference type="PATRIC" id="fig|525903.6.peg.926"/>
<feature type="active site" evidence="14">
    <location>
        <position position="11"/>
    </location>
</feature>
<evidence type="ECO:0000256" key="2">
    <source>
        <dbReference type="ARBA" id="ARBA00022490"/>
    </source>
</evidence>
<dbReference type="InterPro" id="IPR020563">
    <property type="entry name" value="X-over_junc_endoDNase_Mg_BS"/>
</dbReference>
<feature type="active site" evidence="14">
    <location>
        <position position="71"/>
    </location>
</feature>
<reference evidence="15 16" key="1">
    <citation type="journal article" date="2009" name="Stand. Genomic Sci.">
        <title>Complete genome sequence of Thermanaerovibrio acidaminovorans type strain (Su883).</title>
        <authorList>
            <person name="Chovatia M."/>
            <person name="Sikorski J."/>
            <person name="Schroder M."/>
            <person name="Lapidus A."/>
            <person name="Nolan M."/>
            <person name="Tice H."/>
            <person name="Glavina Del Rio T."/>
            <person name="Copeland A."/>
            <person name="Cheng J.F."/>
            <person name="Lucas S."/>
            <person name="Chen F."/>
            <person name="Bruce D."/>
            <person name="Goodwin L."/>
            <person name="Pitluck S."/>
            <person name="Ivanova N."/>
            <person name="Mavromatis K."/>
            <person name="Ovchinnikova G."/>
            <person name="Pati A."/>
            <person name="Chen A."/>
            <person name="Palaniappan K."/>
            <person name="Land M."/>
            <person name="Hauser L."/>
            <person name="Chang Y.J."/>
            <person name="Jeffries C.D."/>
            <person name="Chain P."/>
            <person name="Saunders E."/>
            <person name="Detter J.C."/>
            <person name="Brettin T."/>
            <person name="Rohde M."/>
            <person name="Goker M."/>
            <person name="Spring S."/>
            <person name="Bristow J."/>
            <person name="Markowitz V."/>
            <person name="Hugenholtz P."/>
            <person name="Kyrpides N.C."/>
            <person name="Klenk H.P."/>
            <person name="Eisen J.A."/>
        </authorList>
    </citation>
    <scope>NUCLEOTIDE SEQUENCE [LARGE SCALE GENOMIC DNA]</scope>
    <source>
        <strain evidence="16">ATCC 49978 / DSM 6589 / Su883</strain>
    </source>
</reference>
<keyword evidence="9 14" id="KW-0238">DNA-binding</keyword>
<dbReference type="GO" id="GO:0048476">
    <property type="term" value="C:Holliday junction resolvase complex"/>
    <property type="evidence" value="ECO:0007669"/>
    <property type="project" value="UniProtKB-UniRule"/>
</dbReference>
<sequence>MPRDLLCLGIDPGIGTLGYGLVRQRGGDLSAEGYGAIHTPPGLSLPERLSCLFGSLEGELGGVRPDLVAVERLYFGRNTTTAEMVWQARGVVLLFASRLGVPVLEPKPSEVKMAVCGYGGADKRQVQLMVTGLLGLKRCPSPDDVADALAVAIAGLSMCIGGYWG</sequence>
<gene>
    <name evidence="14" type="primary">ruvC</name>
    <name evidence="15" type="ordered locus">Taci_0924</name>
</gene>
<dbReference type="OrthoDB" id="9805499at2"/>
<name>D1BA53_THEAS</name>
<keyword evidence="11 14" id="KW-0234">DNA repair</keyword>
<keyword evidence="10 14" id="KW-0233">DNA recombination</keyword>
<dbReference type="HOGENOM" id="CLU_091257_3_1_0"/>
<organism evidence="15 16">
    <name type="scientific">Thermanaerovibrio acidaminovorans (strain ATCC 49978 / DSM 6589 / Su883)</name>
    <name type="common">Selenomonas acidaminovorans</name>
    <dbReference type="NCBI Taxonomy" id="525903"/>
    <lineage>
        <taxon>Bacteria</taxon>
        <taxon>Thermotogati</taxon>
        <taxon>Synergistota</taxon>
        <taxon>Synergistia</taxon>
        <taxon>Synergistales</taxon>
        <taxon>Synergistaceae</taxon>
        <taxon>Thermanaerovibrio</taxon>
    </lineage>
</organism>
<evidence type="ECO:0000256" key="6">
    <source>
        <dbReference type="ARBA" id="ARBA00022763"/>
    </source>
</evidence>
<evidence type="ECO:0000256" key="7">
    <source>
        <dbReference type="ARBA" id="ARBA00022801"/>
    </source>
</evidence>
<comment type="subunit">
    <text evidence="13 14">Homodimer which binds Holliday junction (HJ) DNA. The HJ becomes 2-fold symmetrical on binding to RuvC with unstacked arms; it has a different conformation from HJ DNA in complex with RuvA. In the full resolvosome a probable DNA-RuvA(4)-RuvB(12)-RuvC(2) complex forms which resolves the HJ.</text>
</comment>
<evidence type="ECO:0000313" key="16">
    <source>
        <dbReference type="Proteomes" id="UP000002030"/>
    </source>
</evidence>
<dbReference type="GO" id="GO:0003677">
    <property type="term" value="F:DNA binding"/>
    <property type="evidence" value="ECO:0007669"/>
    <property type="project" value="UniProtKB-KW"/>
</dbReference>
<comment type="cofactor">
    <cofactor evidence="14">
        <name>Mg(2+)</name>
        <dbReference type="ChEBI" id="CHEBI:18420"/>
    </cofactor>
    <text evidence="14">Binds 2 Mg(2+) ion per subunit.</text>
</comment>
<dbReference type="KEGG" id="tai:Taci_0924"/>
<evidence type="ECO:0000256" key="8">
    <source>
        <dbReference type="ARBA" id="ARBA00022842"/>
    </source>
</evidence>
<dbReference type="InterPro" id="IPR002176">
    <property type="entry name" value="X-over_junc_endoDNase_RuvC"/>
</dbReference>
<dbReference type="eggNOG" id="COG0817">
    <property type="taxonomic scope" value="Bacteria"/>
</dbReference>
<dbReference type="GO" id="GO:0000287">
    <property type="term" value="F:magnesium ion binding"/>
    <property type="evidence" value="ECO:0007669"/>
    <property type="project" value="UniProtKB-UniRule"/>
</dbReference>
<feature type="binding site" evidence="14">
    <location>
        <position position="71"/>
    </location>
    <ligand>
        <name>Mg(2+)</name>
        <dbReference type="ChEBI" id="CHEBI:18420"/>
        <label>2</label>
    </ligand>
</feature>
<dbReference type="EnsemblBacteria" id="ACZ19156">
    <property type="protein sequence ID" value="ACZ19156"/>
    <property type="gene ID" value="Taci_0924"/>
</dbReference>
<evidence type="ECO:0000256" key="4">
    <source>
        <dbReference type="ARBA" id="ARBA00022723"/>
    </source>
</evidence>
<evidence type="ECO:0000256" key="12">
    <source>
        <dbReference type="ARBA" id="ARBA00029354"/>
    </source>
</evidence>
<dbReference type="FunFam" id="3.30.420.10:FF:000002">
    <property type="entry name" value="Crossover junction endodeoxyribonuclease RuvC"/>
    <property type="match status" value="1"/>
</dbReference>
<dbReference type="PANTHER" id="PTHR30194">
    <property type="entry name" value="CROSSOVER JUNCTION ENDODEOXYRIBONUCLEASE RUVC"/>
    <property type="match status" value="1"/>
</dbReference>
<keyword evidence="5 14" id="KW-0255">Endonuclease</keyword>
<dbReference type="GO" id="GO:0008821">
    <property type="term" value="F:crossover junction DNA endonuclease activity"/>
    <property type="evidence" value="ECO:0007669"/>
    <property type="project" value="UniProtKB-UniRule"/>
</dbReference>